<comment type="caution">
    <text evidence="2">The sequence shown here is derived from an EMBL/GenBank/DDBJ whole genome shotgun (WGS) entry which is preliminary data.</text>
</comment>
<evidence type="ECO:0000313" key="2">
    <source>
        <dbReference type="EMBL" id="KAK0475054.1"/>
    </source>
</evidence>
<accession>A0AA39P0Q6</accession>
<name>A0AA39P0Q6_9AGAR</name>
<dbReference type="AlphaFoldDB" id="A0AA39P0Q6"/>
<organism evidence="2 3">
    <name type="scientific">Armillaria luteobubalina</name>
    <dbReference type="NCBI Taxonomy" id="153913"/>
    <lineage>
        <taxon>Eukaryota</taxon>
        <taxon>Fungi</taxon>
        <taxon>Dikarya</taxon>
        <taxon>Basidiomycota</taxon>
        <taxon>Agaricomycotina</taxon>
        <taxon>Agaricomycetes</taxon>
        <taxon>Agaricomycetidae</taxon>
        <taxon>Agaricales</taxon>
        <taxon>Marasmiineae</taxon>
        <taxon>Physalacriaceae</taxon>
        <taxon>Armillaria</taxon>
    </lineage>
</organism>
<reference evidence="2" key="1">
    <citation type="submission" date="2023-06" db="EMBL/GenBank/DDBJ databases">
        <authorList>
            <consortium name="Lawrence Berkeley National Laboratory"/>
            <person name="Ahrendt S."/>
            <person name="Sahu N."/>
            <person name="Indic B."/>
            <person name="Wong-Bajracharya J."/>
            <person name="Merenyi Z."/>
            <person name="Ke H.-M."/>
            <person name="Monk M."/>
            <person name="Kocsube S."/>
            <person name="Drula E."/>
            <person name="Lipzen A."/>
            <person name="Balint B."/>
            <person name="Henrissat B."/>
            <person name="Andreopoulos B."/>
            <person name="Martin F.M."/>
            <person name="Harder C.B."/>
            <person name="Rigling D."/>
            <person name="Ford K.L."/>
            <person name="Foster G.D."/>
            <person name="Pangilinan J."/>
            <person name="Papanicolaou A."/>
            <person name="Barry K."/>
            <person name="LaButti K."/>
            <person name="Viragh M."/>
            <person name="Koriabine M."/>
            <person name="Yan M."/>
            <person name="Riley R."/>
            <person name="Champramary S."/>
            <person name="Plett K.L."/>
            <person name="Tsai I.J."/>
            <person name="Slot J."/>
            <person name="Sipos G."/>
            <person name="Plett J."/>
            <person name="Nagy L.G."/>
            <person name="Grigoriev I.V."/>
        </authorList>
    </citation>
    <scope>NUCLEOTIDE SEQUENCE</scope>
    <source>
        <strain evidence="2">HWK02</strain>
    </source>
</reference>
<gene>
    <name evidence="2" type="ORF">EDD18DRAFT_1389556</name>
</gene>
<keyword evidence="3" id="KW-1185">Reference proteome</keyword>
<feature type="region of interest" description="Disordered" evidence="1">
    <location>
        <begin position="1"/>
        <end position="22"/>
    </location>
</feature>
<dbReference type="Proteomes" id="UP001175228">
    <property type="component" value="Unassembled WGS sequence"/>
</dbReference>
<dbReference type="EMBL" id="JAUEPU010000156">
    <property type="protein sequence ID" value="KAK0475054.1"/>
    <property type="molecule type" value="Genomic_DNA"/>
</dbReference>
<evidence type="ECO:0000256" key="1">
    <source>
        <dbReference type="SAM" id="MobiDB-lite"/>
    </source>
</evidence>
<evidence type="ECO:0000313" key="3">
    <source>
        <dbReference type="Proteomes" id="UP001175228"/>
    </source>
</evidence>
<sequence>MYHLPASGVETQETGRDRIDGTSSNVFESEFLRSKPCGERIHALEWATTSQKISSYSDRLSPFNLCVNDSYDPGMHSFAFRSCWNGAQLESQALKLAAFKLKIFGRQAPRRATSWILLEYDVTTVEGKKLSTTQDILEEMGASNWRLYTREGNFALRTGCTSTVYYL</sequence>
<proteinExistence type="predicted"/>
<protein>
    <submittedName>
        <fullName evidence="2">Uncharacterized protein</fullName>
    </submittedName>
</protein>